<dbReference type="InterPro" id="IPR014001">
    <property type="entry name" value="Helicase_ATP-bd"/>
</dbReference>
<dbReference type="InterPro" id="IPR006935">
    <property type="entry name" value="Helicase/UvrB_N"/>
</dbReference>
<accession>A0A6C0BT81</accession>
<dbReference type="EMBL" id="MN739246">
    <property type="protein sequence ID" value="QHS95270.1"/>
    <property type="molecule type" value="Genomic_DNA"/>
</dbReference>
<dbReference type="PROSITE" id="PS51192">
    <property type="entry name" value="HELICASE_ATP_BIND_1"/>
    <property type="match status" value="1"/>
</dbReference>
<dbReference type="GO" id="GO:0016787">
    <property type="term" value="F:hydrolase activity"/>
    <property type="evidence" value="ECO:0007669"/>
    <property type="project" value="InterPro"/>
</dbReference>
<proteinExistence type="predicted"/>
<organism evidence="2">
    <name type="scientific">viral metagenome</name>
    <dbReference type="NCBI Taxonomy" id="1070528"/>
    <lineage>
        <taxon>unclassified sequences</taxon>
        <taxon>metagenomes</taxon>
        <taxon>organismal metagenomes</taxon>
    </lineage>
</organism>
<sequence length="1205" mass="142789">MISIFEDLKKEKKIKFDINSFIGQYTNHLLKEKKDYNYYYDLYDSINSIDIKISLTDEIIKYKDTDPELYSFKNLEEIDTYFMKFSLLKSLKQVIEIKSKKDKDLMKEIKKFKKKYNHYPDINDYNDYDNYLKEISLRKEFCIHYIPKSKKDKIKSNFELEPHQLFLKNLLSNNTPYKSILIFHGVGVGKTCSGVSISENFKNNKNKTIILAPEKIQLGWKKNIYDPYKGINQCTGDEYNYEEDKFVKNKEKMSKNKINEHYEMYGYLSFSNSIKNYLESNLKHISKKDIILRKQVEIELIKNKYSDRVLIIDEVHNIRDNSKKSDTSLYIEKVIQHSDNLRLVLLTANPMFNQPDEIVTILNMLLLNDNKEIIDSKIIFDDDNLLTDETKEIIYEKSKGYVSYLRGENPITFPYRLYPNKNILDNRNKLDLFDEKIKSNENISFLNLYGSKLEGLQHKIYKNISKDLKTKKIDEESELIHISNIVYPSKSGKIDEIYGENGFNKCFTKSSNNKYSYKKDIPDFLDFKVLQNYSCKIKSIIESINESDGIVFIYSNWLYSGILPLVLALERNGYQKYDNVSVFNGEKSKPISYDGKRGKDIVSAKYMVVAGDSLKLTNNFEKELKVATSEENKNGELIKVVIGSSVAAEGLDFKNIRCIHLLEPWHNINKLEQVIGRGIRNYSHFMLEPEKRNITIYLHTTEYEDKETIETYLYRRCEKKAKQIGQLELILKEMAIDKYLFQNANIIKENDLDEITIQRSLRDSEVYKVKPYDLPYSRSCSFLEDCQYIKNKSFKITDEIINKSNKTTFSIEHSQSLIDIYKIKISELVLVYQYFNLESLIELLNSKIENLILDIVYHSINQMIMDKYTITTENGIKGYLNTTDNYYYFQPFSNSDIFIPLYYKLNKGIIDKNEYKIENKIKFLLKLPEIIEFTKEEIESKFDEIINLKLSTKEEYVINLKDNNKKNIFTDVVLLSYKIDRFKFKDKYLLLYSVLQYLFGDIIYDKKYNLLISNLVLVFQSLFIYSDKDKYLWNKEYNDSNKDKLYGGFLYFHERKEYKFFKYESNKCIITNKLIESDIITNLSLIPKNKIYNKNNYGYIEYNKNYKSVQNGLVLKIKRQKDLTGNIFISSSSGEWTSSSGIKYLKQYYSDLWDNINDKDKEYLEEIDYQGKLKINKLIVSFLIENMMRQTENFIKGDLMWLYKY</sequence>
<name>A0A6C0BT81_9ZZZZ</name>
<dbReference type="Gene3D" id="3.40.50.300">
    <property type="entry name" value="P-loop containing nucleotide triphosphate hydrolases"/>
    <property type="match status" value="2"/>
</dbReference>
<dbReference type="GO" id="GO:0005524">
    <property type="term" value="F:ATP binding"/>
    <property type="evidence" value="ECO:0007669"/>
    <property type="project" value="InterPro"/>
</dbReference>
<dbReference type="Pfam" id="PF04851">
    <property type="entry name" value="ResIII"/>
    <property type="match status" value="1"/>
</dbReference>
<dbReference type="InterPro" id="IPR027417">
    <property type="entry name" value="P-loop_NTPase"/>
</dbReference>
<evidence type="ECO:0000313" key="2">
    <source>
        <dbReference type="EMBL" id="QHS95270.1"/>
    </source>
</evidence>
<reference evidence="2" key="1">
    <citation type="journal article" date="2020" name="Nature">
        <title>Giant virus diversity and host interactions through global metagenomics.</title>
        <authorList>
            <person name="Schulz F."/>
            <person name="Roux S."/>
            <person name="Paez-Espino D."/>
            <person name="Jungbluth S."/>
            <person name="Walsh D.A."/>
            <person name="Denef V.J."/>
            <person name="McMahon K.D."/>
            <person name="Konstantinidis K.T."/>
            <person name="Eloe-Fadrosh E.A."/>
            <person name="Kyrpides N.C."/>
            <person name="Woyke T."/>
        </authorList>
    </citation>
    <scope>NUCLEOTIDE SEQUENCE</scope>
    <source>
        <strain evidence="2">GVMAG-M-3300018428-35</strain>
    </source>
</reference>
<dbReference type="SMART" id="SM00487">
    <property type="entry name" value="DEXDc"/>
    <property type="match status" value="1"/>
</dbReference>
<feature type="domain" description="Helicase ATP-binding" evidence="1">
    <location>
        <begin position="171"/>
        <end position="368"/>
    </location>
</feature>
<protein>
    <recommendedName>
        <fullName evidence="1">Helicase ATP-binding domain-containing protein</fullName>
    </recommendedName>
</protein>
<dbReference type="Pfam" id="PF00271">
    <property type="entry name" value="Helicase_C"/>
    <property type="match status" value="1"/>
</dbReference>
<evidence type="ECO:0000259" key="1">
    <source>
        <dbReference type="PROSITE" id="PS51192"/>
    </source>
</evidence>
<dbReference type="AlphaFoldDB" id="A0A6C0BT81"/>
<dbReference type="InterPro" id="IPR001650">
    <property type="entry name" value="Helicase_C-like"/>
</dbReference>
<dbReference type="GO" id="GO:0003677">
    <property type="term" value="F:DNA binding"/>
    <property type="evidence" value="ECO:0007669"/>
    <property type="project" value="InterPro"/>
</dbReference>
<dbReference type="CDD" id="cd18785">
    <property type="entry name" value="SF2_C"/>
    <property type="match status" value="1"/>
</dbReference>
<dbReference type="SUPFAM" id="SSF52540">
    <property type="entry name" value="P-loop containing nucleoside triphosphate hydrolases"/>
    <property type="match status" value="2"/>
</dbReference>